<evidence type="ECO:0000256" key="4">
    <source>
        <dbReference type="ARBA" id="ARBA00022692"/>
    </source>
</evidence>
<feature type="domain" description="Amino acid transporter transmembrane" evidence="10">
    <location>
        <begin position="187"/>
        <end position="571"/>
    </location>
</feature>
<feature type="transmembrane region" description="Helical" evidence="9">
    <location>
        <begin position="379"/>
        <end position="403"/>
    </location>
</feature>
<gene>
    <name evidence="11" type="ORF">NKR19_g553</name>
</gene>
<evidence type="ECO:0000259" key="10">
    <source>
        <dbReference type="Pfam" id="PF01490"/>
    </source>
</evidence>
<dbReference type="GO" id="GO:0015179">
    <property type="term" value="F:L-amino acid transmembrane transporter activity"/>
    <property type="evidence" value="ECO:0007669"/>
    <property type="project" value="TreeGrafter"/>
</dbReference>
<evidence type="ECO:0000256" key="3">
    <source>
        <dbReference type="ARBA" id="ARBA00022448"/>
    </source>
</evidence>
<feature type="region of interest" description="Disordered" evidence="8">
    <location>
        <begin position="109"/>
        <end position="133"/>
    </location>
</feature>
<comment type="caution">
    <text evidence="11">The sequence shown here is derived from an EMBL/GenBank/DDBJ whole genome shotgun (WGS) entry which is preliminary data.</text>
</comment>
<accession>A0AA38W449</accession>
<feature type="transmembrane region" description="Helical" evidence="9">
    <location>
        <begin position="191"/>
        <end position="210"/>
    </location>
</feature>
<sequence length="588" mass="62580">MAKARSNGATTAAHHNENSPSAGSDEDIGLLAGGADGSDDEDAVIVQPGELAGGEDDGDYFTTPSNRAGAQATTPQPHPSQQQPPRTPRTPRTPNRVRFDLVPTIVGDDAAATNGSVPNGRPADHYHHAAPGRDSFDVDEEDPFASPTQHHRVPLLTGIEAPSVTLANDPSMDLSRATDLLHRPRSGLSSAFMNMANSIIGAGIIGQPYAFRQAGLISGIVLLVALTAVVDWTIRLIVVNSKLSGSSSFQGTVEKCFGKTGLVAISLAQWVFAFGGMVAFGVIVGDTIPHVLSAIWPGLRDVPVLGALAGRKGTIVIFLLGVSYPLTLYRDIAKLAKASTLALISMGVIVFTVVVQGALTPRELRGSFGKNELIINDGIFQAIGVISFAFVCHHNSLLIYGSLEKPTIDRFTRVTHYSTGISMVFCLLMALSGFLTFGDKTLGNVLNNFPADNTMVNVARLCFGLNMLTTLPLEAFVCREVMLNYYFPGEPFNMNLHLIFSTSLIVSAMTLSLFTCDLGSVFELVGSTSACAMAYILPPLCYIKLTTRSWKTYVAMCIVAFGCAVMGITVFQAVGKIIRGEGGTQQCM</sequence>
<keyword evidence="11" id="KW-0378">Hydrolase</keyword>
<feature type="transmembrane region" description="Helical" evidence="9">
    <location>
        <begin position="216"/>
        <end position="239"/>
    </location>
</feature>
<evidence type="ECO:0000256" key="7">
    <source>
        <dbReference type="ARBA" id="ARBA00023136"/>
    </source>
</evidence>
<dbReference type="GO" id="GO:0006508">
    <property type="term" value="P:proteolysis"/>
    <property type="evidence" value="ECO:0007669"/>
    <property type="project" value="UniProtKB-KW"/>
</dbReference>
<evidence type="ECO:0000256" key="9">
    <source>
        <dbReference type="SAM" id="Phobius"/>
    </source>
</evidence>
<feature type="transmembrane region" description="Helical" evidence="9">
    <location>
        <begin position="415"/>
        <end position="438"/>
    </location>
</feature>
<feature type="transmembrane region" description="Helical" evidence="9">
    <location>
        <begin position="458"/>
        <end position="477"/>
    </location>
</feature>
<keyword evidence="3" id="KW-0813">Transport</keyword>
<evidence type="ECO:0000313" key="12">
    <source>
        <dbReference type="Proteomes" id="UP001174691"/>
    </source>
</evidence>
<evidence type="ECO:0000256" key="8">
    <source>
        <dbReference type="SAM" id="MobiDB-lite"/>
    </source>
</evidence>
<reference evidence="11" key="1">
    <citation type="submission" date="2022-07" db="EMBL/GenBank/DDBJ databases">
        <title>Fungi with potential for degradation of polypropylene.</title>
        <authorList>
            <person name="Gostincar C."/>
        </authorList>
    </citation>
    <scope>NUCLEOTIDE SEQUENCE</scope>
    <source>
        <strain evidence="11">EXF-13287</strain>
    </source>
</reference>
<dbReference type="EMBL" id="JANBVN010000005">
    <property type="protein sequence ID" value="KAJ9165290.1"/>
    <property type="molecule type" value="Genomic_DNA"/>
</dbReference>
<feature type="transmembrane region" description="Helical" evidence="9">
    <location>
        <begin position="260"/>
        <end position="284"/>
    </location>
</feature>
<name>A0AA38W449_9PEZI</name>
<dbReference type="Proteomes" id="UP001174691">
    <property type="component" value="Unassembled WGS sequence"/>
</dbReference>
<evidence type="ECO:0000256" key="6">
    <source>
        <dbReference type="ARBA" id="ARBA00022989"/>
    </source>
</evidence>
<evidence type="ECO:0000313" key="11">
    <source>
        <dbReference type="EMBL" id="KAJ9165290.1"/>
    </source>
</evidence>
<feature type="transmembrane region" description="Helical" evidence="9">
    <location>
        <begin position="304"/>
        <end position="326"/>
    </location>
</feature>
<evidence type="ECO:0000256" key="5">
    <source>
        <dbReference type="ARBA" id="ARBA00022970"/>
    </source>
</evidence>
<protein>
    <submittedName>
        <fullName evidence="11">Acid protease</fullName>
    </submittedName>
</protein>
<evidence type="ECO:0000256" key="1">
    <source>
        <dbReference type="ARBA" id="ARBA00004141"/>
    </source>
</evidence>
<keyword evidence="11" id="KW-0645">Protease</keyword>
<feature type="transmembrane region" description="Helical" evidence="9">
    <location>
        <begin position="498"/>
        <end position="515"/>
    </location>
</feature>
<dbReference type="GO" id="GO:0008233">
    <property type="term" value="F:peptidase activity"/>
    <property type="evidence" value="ECO:0007669"/>
    <property type="project" value="UniProtKB-KW"/>
</dbReference>
<comment type="subcellular location">
    <subcellularLocation>
        <location evidence="1">Membrane</location>
        <topology evidence="1">Multi-pass membrane protein</topology>
    </subcellularLocation>
</comment>
<dbReference type="GO" id="GO:0016020">
    <property type="term" value="C:membrane"/>
    <property type="evidence" value="ECO:0007669"/>
    <property type="project" value="UniProtKB-SubCell"/>
</dbReference>
<feature type="region of interest" description="Disordered" evidence="8">
    <location>
        <begin position="1"/>
        <end position="97"/>
    </location>
</feature>
<keyword evidence="5" id="KW-0029">Amino-acid transport</keyword>
<comment type="similarity">
    <text evidence="2">Belongs to the amino acid/polyamine transporter 2 family.</text>
</comment>
<feature type="transmembrane region" description="Helical" evidence="9">
    <location>
        <begin position="521"/>
        <end position="541"/>
    </location>
</feature>
<evidence type="ECO:0000256" key="2">
    <source>
        <dbReference type="ARBA" id="ARBA00008066"/>
    </source>
</evidence>
<dbReference type="PANTHER" id="PTHR22950:SF458">
    <property type="entry name" value="SODIUM-COUPLED NEUTRAL AMINO ACID TRANSPORTER 11-RELATED"/>
    <property type="match status" value="1"/>
</dbReference>
<feature type="compositionally biased region" description="Low complexity" evidence="8">
    <location>
        <begin position="71"/>
        <end position="96"/>
    </location>
</feature>
<proteinExistence type="inferred from homology"/>
<dbReference type="AlphaFoldDB" id="A0AA38W449"/>
<dbReference type="PANTHER" id="PTHR22950">
    <property type="entry name" value="AMINO ACID TRANSPORTER"/>
    <property type="match status" value="1"/>
</dbReference>
<keyword evidence="7 9" id="KW-0472">Membrane</keyword>
<organism evidence="11 12">
    <name type="scientific">Coniochaeta hoffmannii</name>
    <dbReference type="NCBI Taxonomy" id="91930"/>
    <lineage>
        <taxon>Eukaryota</taxon>
        <taxon>Fungi</taxon>
        <taxon>Dikarya</taxon>
        <taxon>Ascomycota</taxon>
        <taxon>Pezizomycotina</taxon>
        <taxon>Sordariomycetes</taxon>
        <taxon>Sordariomycetidae</taxon>
        <taxon>Coniochaetales</taxon>
        <taxon>Coniochaetaceae</taxon>
        <taxon>Coniochaeta</taxon>
    </lineage>
</organism>
<keyword evidence="4 9" id="KW-0812">Transmembrane</keyword>
<dbReference type="Pfam" id="PF01490">
    <property type="entry name" value="Aa_trans"/>
    <property type="match status" value="1"/>
</dbReference>
<feature type="transmembrane region" description="Helical" evidence="9">
    <location>
        <begin position="338"/>
        <end position="359"/>
    </location>
</feature>
<feature type="transmembrane region" description="Helical" evidence="9">
    <location>
        <begin position="553"/>
        <end position="574"/>
    </location>
</feature>
<dbReference type="GO" id="GO:0005783">
    <property type="term" value="C:endoplasmic reticulum"/>
    <property type="evidence" value="ECO:0007669"/>
    <property type="project" value="TreeGrafter"/>
</dbReference>
<dbReference type="InterPro" id="IPR013057">
    <property type="entry name" value="AA_transpt_TM"/>
</dbReference>
<keyword evidence="12" id="KW-1185">Reference proteome</keyword>
<keyword evidence="6 9" id="KW-1133">Transmembrane helix</keyword>